<dbReference type="RefSeq" id="WP_085401628.1">
    <property type="nucleotide sequence ID" value="NZ_NAFL01000255.1"/>
</dbReference>
<organism evidence="1 2">
    <name type="scientific">Bradyrhizobium japonicum</name>
    <dbReference type="NCBI Taxonomy" id="375"/>
    <lineage>
        <taxon>Bacteria</taxon>
        <taxon>Pseudomonadati</taxon>
        <taxon>Pseudomonadota</taxon>
        <taxon>Alphaproteobacteria</taxon>
        <taxon>Hyphomicrobiales</taxon>
        <taxon>Nitrobacteraceae</taxon>
        <taxon>Bradyrhizobium</taxon>
    </lineage>
</organism>
<evidence type="ECO:0000313" key="1">
    <source>
        <dbReference type="EMBL" id="OSJ31524.1"/>
    </source>
</evidence>
<dbReference type="EMBL" id="NAFL01000255">
    <property type="protein sequence ID" value="OSJ31524.1"/>
    <property type="molecule type" value="Genomic_DNA"/>
</dbReference>
<dbReference type="AlphaFoldDB" id="A0A1Y2JLV5"/>
<name>A0A1Y2JLV5_BRAJP</name>
<gene>
    <name evidence="1" type="ORF">BSZ19_21815</name>
</gene>
<protein>
    <submittedName>
        <fullName evidence="1">Uncharacterized protein</fullName>
    </submittedName>
</protein>
<reference evidence="1 2" key="1">
    <citation type="submission" date="2017-03" db="EMBL/GenBank/DDBJ databases">
        <title>Whole genome sequences of fourteen strains of Bradyrhizobium canariense and one strain of Bradyrhizobium japonicum isolated from Lupinus (Papilionoideae: Genisteae) species in Algeria.</title>
        <authorList>
            <person name="Crovadore J."/>
            <person name="Chekireb D."/>
            <person name="Brachmann A."/>
            <person name="Chablais R."/>
            <person name="Cochard B."/>
            <person name="Lefort F."/>
        </authorList>
    </citation>
    <scope>NUCLEOTIDE SEQUENCE [LARGE SCALE GENOMIC DNA]</scope>
    <source>
        <strain evidence="1 2">UBMA197</strain>
    </source>
</reference>
<comment type="caution">
    <text evidence="1">The sequence shown here is derived from an EMBL/GenBank/DDBJ whole genome shotgun (WGS) entry which is preliminary data.</text>
</comment>
<dbReference type="Proteomes" id="UP000193335">
    <property type="component" value="Unassembled WGS sequence"/>
</dbReference>
<accession>A0A1Y2JLV5</accession>
<proteinExistence type="predicted"/>
<sequence length="130" mass="14893">MITEILAQIRLPSFTAGIVLFDDVVVETAPIVRYMRHWSRDRVRKECEQRGWTVKVIRQRDREDITAPPMSNAQIVQDDESFEIVRQDGSVEFVYFDDNASPRAINGRLSKEAAFARAQGLLVVGDGRRQ</sequence>
<evidence type="ECO:0000313" key="2">
    <source>
        <dbReference type="Proteomes" id="UP000193335"/>
    </source>
</evidence>